<evidence type="ECO:0000256" key="7">
    <source>
        <dbReference type="RuleBase" id="RU364069"/>
    </source>
</evidence>
<feature type="site" description="Participates in a stacking interaction with the thymidine ring of dTDP-4-oxo-6-deoxyglucose" evidence="6">
    <location>
        <position position="148"/>
    </location>
</feature>
<organism evidence="8 9">
    <name type="scientific">Allochromatium palmeri</name>
    <dbReference type="NCBI Taxonomy" id="231048"/>
    <lineage>
        <taxon>Bacteria</taxon>
        <taxon>Pseudomonadati</taxon>
        <taxon>Pseudomonadota</taxon>
        <taxon>Gammaproteobacteria</taxon>
        <taxon>Chromatiales</taxon>
        <taxon>Chromatiaceae</taxon>
        <taxon>Allochromatium</taxon>
    </lineage>
</organism>
<dbReference type="GO" id="GO:0019305">
    <property type="term" value="P:dTDP-rhamnose biosynthetic process"/>
    <property type="evidence" value="ECO:0007669"/>
    <property type="project" value="UniProtKB-UniRule"/>
</dbReference>
<gene>
    <name evidence="8" type="primary">rfbC</name>
    <name evidence="8" type="ORF">GJ668_05905</name>
</gene>
<dbReference type="EC" id="5.1.3.13" evidence="3 7"/>
<evidence type="ECO:0000256" key="4">
    <source>
        <dbReference type="ARBA" id="ARBA00019595"/>
    </source>
</evidence>
<dbReference type="CDD" id="cd00438">
    <property type="entry name" value="cupin_RmlC"/>
    <property type="match status" value="1"/>
</dbReference>
<dbReference type="GO" id="GO:0005829">
    <property type="term" value="C:cytosol"/>
    <property type="evidence" value="ECO:0007669"/>
    <property type="project" value="TreeGrafter"/>
</dbReference>
<keyword evidence="9" id="KW-1185">Reference proteome</keyword>
<evidence type="ECO:0000256" key="5">
    <source>
        <dbReference type="PIRSR" id="PIRSR600888-1"/>
    </source>
</evidence>
<proteinExistence type="inferred from homology"/>
<dbReference type="GO" id="GO:0000271">
    <property type="term" value="P:polysaccharide biosynthetic process"/>
    <property type="evidence" value="ECO:0007669"/>
    <property type="project" value="TreeGrafter"/>
</dbReference>
<comment type="caution">
    <text evidence="8">The sequence shown here is derived from an EMBL/GenBank/DDBJ whole genome shotgun (WGS) entry which is preliminary data.</text>
</comment>
<dbReference type="InterPro" id="IPR011051">
    <property type="entry name" value="RmlC_Cupin_sf"/>
</dbReference>
<reference evidence="8 9" key="1">
    <citation type="submission" date="2019-11" db="EMBL/GenBank/DDBJ databases">
        <title>Whole-genome sequence of the anaerobic purple sulfur bacterium Allochromatium palmeri DSM 15591.</title>
        <authorList>
            <person name="Kyndt J.A."/>
            <person name="Meyer T.E."/>
        </authorList>
    </citation>
    <scope>NUCLEOTIDE SEQUENCE [LARGE SCALE GENOMIC DNA]</scope>
    <source>
        <strain evidence="8 9">DSM 15591</strain>
    </source>
</reference>
<dbReference type="PANTHER" id="PTHR21047">
    <property type="entry name" value="DTDP-6-DEOXY-D-GLUCOSE-3,5 EPIMERASE"/>
    <property type="match status" value="1"/>
</dbReference>
<dbReference type="PANTHER" id="PTHR21047:SF2">
    <property type="entry name" value="THYMIDINE DIPHOSPHO-4-KETO-RHAMNOSE 3,5-EPIMERASE"/>
    <property type="match status" value="1"/>
</dbReference>
<dbReference type="InterPro" id="IPR000888">
    <property type="entry name" value="RmlC-like"/>
</dbReference>
<comment type="subunit">
    <text evidence="7">Homodimer.</text>
</comment>
<dbReference type="GO" id="GO:0008830">
    <property type="term" value="F:dTDP-4-dehydrorhamnose 3,5-epimerase activity"/>
    <property type="evidence" value="ECO:0007669"/>
    <property type="project" value="UniProtKB-UniRule"/>
</dbReference>
<protein>
    <recommendedName>
        <fullName evidence="4 7">dTDP-4-dehydrorhamnose 3,5-epimerase</fullName>
        <ecNumber evidence="3 7">5.1.3.13</ecNumber>
    </recommendedName>
    <alternativeName>
        <fullName evidence="7">Thymidine diphospho-4-keto-rhamnose 3,5-epimerase</fullName>
    </alternativeName>
</protein>
<dbReference type="UniPathway" id="UPA00124"/>
<feature type="active site" description="Proton acceptor" evidence="5">
    <location>
        <position position="72"/>
    </location>
</feature>
<comment type="pathway">
    <text evidence="7">Carbohydrate biosynthesis; dTDP-L-rhamnose biosynthesis.</text>
</comment>
<dbReference type="Pfam" id="PF00908">
    <property type="entry name" value="dTDP_sugar_isom"/>
    <property type="match status" value="1"/>
</dbReference>
<feature type="active site" description="Proton donor" evidence="5">
    <location>
        <position position="142"/>
    </location>
</feature>
<dbReference type="NCBIfam" id="TIGR01221">
    <property type="entry name" value="rmlC"/>
    <property type="match status" value="1"/>
</dbReference>
<keyword evidence="7 8" id="KW-0413">Isomerase</keyword>
<dbReference type="AlphaFoldDB" id="A0A6N8EB02"/>
<evidence type="ECO:0000256" key="3">
    <source>
        <dbReference type="ARBA" id="ARBA00012098"/>
    </source>
</evidence>
<dbReference type="Gene3D" id="2.60.120.10">
    <property type="entry name" value="Jelly Rolls"/>
    <property type="match status" value="1"/>
</dbReference>
<evidence type="ECO:0000256" key="2">
    <source>
        <dbReference type="ARBA" id="ARBA00001997"/>
    </source>
</evidence>
<evidence type="ECO:0000313" key="9">
    <source>
        <dbReference type="Proteomes" id="UP000434044"/>
    </source>
</evidence>
<dbReference type="InterPro" id="IPR014710">
    <property type="entry name" value="RmlC-like_jellyroll"/>
</dbReference>
<dbReference type="SUPFAM" id="SSF51182">
    <property type="entry name" value="RmlC-like cupins"/>
    <property type="match status" value="1"/>
</dbReference>
<comment type="catalytic activity">
    <reaction evidence="1 7">
        <text>dTDP-4-dehydro-6-deoxy-alpha-D-glucose = dTDP-4-dehydro-beta-L-rhamnose</text>
        <dbReference type="Rhea" id="RHEA:16969"/>
        <dbReference type="ChEBI" id="CHEBI:57649"/>
        <dbReference type="ChEBI" id="CHEBI:62830"/>
        <dbReference type="EC" id="5.1.3.13"/>
    </reaction>
</comment>
<sequence length="193" mass="21622">MAGPLRVRARFCVQPTALDDVVVVERQPIVDERGWFERLFCARELESLTGGKPIVQINRSLTRQRGAVRGLHYQRPPHAEIKLVTCLRGEIFDVAVDLRAGSPTFLQWHGERLSAGDGRMLLIPEGCAHGFQTLSDDVELLYLHTAEYVPASEAGLHPEDARLAIRWPVSITELSPRDRAHPLIDASFEGLRL</sequence>
<evidence type="ECO:0000256" key="6">
    <source>
        <dbReference type="PIRSR" id="PIRSR600888-3"/>
    </source>
</evidence>
<dbReference type="RefSeq" id="WP_155449222.1">
    <property type="nucleotide sequence ID" value="NZ_WNKT01000008.1"/>
</dbReference>
<evidence type="ECO:0000256" key="1">
    <source>
        <dbReference type="ARBA" id="ARBA00001298"/>
    </source>
</evidence>
<dbReference type="Proteomes" id="UP000434044">
    <property type="component" value="Unassembled WGS sequence"/>
</dbReference>
<evidence type="ECO:0000313" key="8">
    <source>
        <dbReference type="EMBL" id="MTW20630.1"/>
    </source>
</evidence>
<name>A0A6N8EB02_9GAMM</name>
<comment type="similarity">
    <text evidence="7">Belongs to the dTDP-4-dehydrorhamnose 3,5-epimerase family.</text>
</comment>
<accession>A0A6N8EB02</accession>
<comment type="function">
    <text evidence="2 7">Catalyzes the epimerization of the C3' and C5'positions of dTDP-6-deoxy-D-xylo-4-hexulose, forming dTDP-6-deoxy-L-lyxo-4-hexulose.</text>
</comment>
<dbReference type="OrthoDB" id="9800680at2"/>
<dbReference type="EMBL" id="WNKT01000008">
    <property type="protein sequence ID" value="MTW20630.1"/>
    <property type="molecule type" value="Genomic_DNA"/>
</dbReference>